<dbReference type="GeneID" id="70222224"/>
<dbReference type="AlphaFoldDB" id="A0A9P9HMF8"/>
<dbReference type="Pfam" id="PF20684">
    <property type="entry name" value="Fung_rhodopsin"/>
    <property type="match status" value="1"/>
</dbReference>
<evidence type="ECO:0000256" key="1">
    <source>
        <dbReference type="SAM" id="Phobius"/>
    </source>
</evidence>
<sequence length="110" mass="12025">MNMTDEEMAEKAGEDRSGVAIAVSVSLMSLSAVMVGLRLWCRRERQMLGLDDVTVVVGLACGLGCGSSIIAMTHYGLGRHGFTLSPPQLKLYFRCFWISIMFYHPGPPNA</sequence>
<evidence type="ECO:0000313" key="4">
    <source>
        <dbReference type="Proteomes" id="UP000720189"/>
    </source>
</evidence>
<dbReference type="RefSeq" id="XP_046052020.1">
    <property type="nucleotide sequence ID" value="XM_046192270.1"/>
</dbReference>
<protein>
    <recommendedName>
        <fullName evidence="2">Rhodopsin domain-containing protein</fullName>
    </recommendedName>
</protein>
<feature type="transmembrane region" description="Helical" evidence="1">
    <location>
        <begin position="20"/>
        <end position="41"/>
    </location>
</feature>
<feature type="domain" description="Rhodopsin" evidence="2">
    <location>
        <begin position="37"/>
        <end position="104"/>
    </location>
</feature>
<comment type="caution">
    <text evidence="3">The sequence shown here is derived from an EMBL/GenBank/DDBJ whole genome shotgun (WGS) entry which is preliminary data.</text>
</comment>
<evidence type="ECO:0000259" key="2">
    <source>
        <dbReference type="Pfam" id="PF20684"/>
    </source>
</evidence>
<keyword evidence="1" id="KW-0812">Transmembrane</keyword>
<feature type="transmembrane region" description="Helical" evidence="1">
    <location>
        <begin position="53"/>
        <end position="77"/>
    </location>
</feature>
<accession>A0A9P9HMF8</accession>
<proteinExistence type="predicted"/>
<dbReference type="InterPro" id="IPR049326">
    <property type="entry name" value="Rhodopsin_dom_fungi"/>
</dbReference>
<reference evidence="3" key="1">
    <citation type="journal article" date="2021" name="Nat. Commun.">
        <title>Genetic determinants of endophytism in the Arabidopsis root mycobiome.</title>
        <authorList>
            <person name="Mesny F."/>
            <person name="Miyauchi S."/>
            <person name="Thiergart T."/>
            <person name="Pickel B."/>
            <person name="Atanasova L."/>
            <person name="Karlsson M."/>
            <person name="Huettel B."/>
            <person name="Barry K.W."/>
            <person name="Haridas S."/>
            <person name="Chen C."/>
            <person name="Bauer D."/>
            <person name="Andreopoulos W."/>
            <person name="Pangilinan J."/>
            <person name="LaButti K."/>
            <person name="Riley R."/>
            <person name="Lipzen A."/>
            <person name="Clum A."/>
            <person name="Drula E."/>
            <person name="Henrissat B."/>
            <person name="Kohler A."/>
            <person name="Grigoriev I.V."/>
            <person name="Martin F.M."/>
            <person name="Hacquard S."/>
        </authorList>
    </citation>
    <scope>NUCLEOTIDE SEQUENCE</scope>
    <source>
        <strain evidence="3">MPI-CAGE-AT-0023</strain>
    </source>
</reference>
<keyword evidence="1" id="KW-1133">Transmembrane helix</keyword>
<organism evidence="3 4">
    <name type="scientific">Fusarium redolens</name>
    <dbReference type="NCBI Taxonomy" id="48865"/>
    <lineage>
        <taxon>Eukaryota</taxon>
        <taxon>Fungi</taxon>
        <taxon>Dikarya</taxon>
        <taxon>Ascomycota</taxon>
        <taxon>Pezizomycotina</taxon>
        <taxon>Sordariomycetes</taxon>
        <taxon>Hypocreomycetidae</taxon>
        <taxon>Hypocreales</taxon>
        <taxon>Nectriaceae</taxon>
        <taxon>Fusarium</taxon>
        <taxon>Fusarium redolens species complex</taxon>
    </lineage>
</organism>
<evidence type="ECO:0000313" key="3">
    <source>
        <dbReference type="EMBL" id="KAH7259312.1"/>
    </source>
</evidence>
<keyword evidence="1" id="KW-0472">Membrane</keyword>
<dbReference type="EMBL" id="JAGMUX010000005">
    <property type="protein sequence ID" value="KAH7259312.1"/>
    <property type="molecule type" value="Genomic_DNA"/>
</dbReference>
<name>A0A9P9HMF8_FUSRE</name>
<keyword evidence="4" id="KW-1185">Reference proteome</keyword>
<dbReference type="Proteomes" id="UP000720189">
    <property type="component" value="Unassembled WGS sequence"/>
</dbReference>
<gene>
    <name evidence="3" type="ORF">BKA55DRAFT_562348</name>
</gene>